<reference evidence="8" key="1">
    <citation type="submission" date="2025-08" db="UniProtKB">
        <authorList>
            <consortium name="RefSeq"/>
        </authorList>
    </citation>
    <scope>IDENTIFICATION</scope>
    <source>
        <tissue evidence="8">Gonads</tissue>
    </source>
</reference>
<feature type="region of interest" description="Disordered" evidence="6">
    <location>
        <begin position="341"/>
        <end position="386"/>
    </location>
</feature>
<feature type="region of interest" description="Disordered" evidence="6">
    <location>
        <begin position="27"/>
        <end position="58"/>
    </location>
</feature>
<dbReference type="GO" id="GO:0005634">
    <property type="term" value="C:nucleus"/>
    <property type="evidence" value="ECO:0007669"/>
    <property type="project" value="TreeGrafter"/>
</dbReference>
<dbReference type="GeneID" id="106173911"/>
<feature type="compositionally biased region" description="Polar residues" evidence="6">
    <location>
        <begin position="518"/>
        <end position="561"/>
    </location>
</feature>
<dbReference type="InterPro" id="IPR023252">
    <property type="entry name" value="Aurora_borealis_protein"/>
</dbReference>
<keyword evidence="4" id="KW-0498">Mitosis</keyword>
<accession>A0A1S3JLB2</accession>
<feature type="compositionally biased region" description="Polar residues" evidence="6">
    <location>
        <begin position="424"/>
        <end position="433"/>
    </location>
</feature>
<comment type="similarity">
    <text evidence="1">Belongs to the BORA family.</text>
</comment>
<dbReference type="Proteomes" id="UP000085678">
    <property type="component" value="Unplaced"/>
</dbReference>
<evidence type="ECO:0000313" key="8">
    <source>
        <dbReference type="RefSeq" id="XP_013410699.1"/>
    </source>
</evidence>
<dbReference type="PRINTS" id="PR02038">
    <property type="entry name" value="AURORABORA"/>
</dbReference>
<sequence>MMESGGGILPLAAVSSLPGSPLLKTPAKHSPMVTASSAGTPKFKTPARSLRTPVSQRFRSATSARKAGVYGSSGDSGSIAMNPFESVLLDRLHQSTFSPGVFEKKFTPESEKEPKPFRWSIDQLAILHPADIEELPLQQDTMSTFHDPELEDTAQKAIDTFFSTNILVPSPWQDSSSKQASKNNAVLDTSGAFNVAEEEKSGRGSSLYEGKKRDAGCQTTLTLPVDFDLQKILGEFYTHLDEGTGDSLSNSSLRRKLFFHGHREEQEAISPVKSGREAVGEMQCDTSLSVSPVKTQTPNSKLASAHVSAQFSSSPIIVSKKCVGSAEARFGRCSIGLDHLSSPELSPISGQNNRKAADSGTPSVFPLQATPSTGKQSLPPESPGISPIQLEKTRVLVGSGKISPVQALNFSGLDDCGDDDKENNSSSLGANSSCRKEHLDKDRRVSLDMDVDMTDINGKEHLDNTYLYAESGNPIKFRPKLMSTIREQSVDMDCTSINCNKSFNAETGFQNGLLPPMHSTQLETNSSQQTHSATQDTGYQTCSNNRTSDNATQPGLSGASSKSQLTKALDCNIPDGYSVAKHHTEQITKATGLLAFSSHLDKFADSENVCRGSDKKGALSLDDCGRHELSLSTSNSCTCAHLAHTDDLVVLRAKQALGQVVDGQFLDVSESHSSLLQTNTHSVDTNTTVSWNSLGRAPLTNVTPRIMNHTGVPLFPWHPLIASTPCKMHGYGDSWLVQQKAMYSSTSSHPLSEVAMKVLKKAGEDYNKFCTDSCT</sequence>
<dbReference type="GO" id="GO:0005737">
    <property type="term" value="C:cytoplasm"/>
    <property type="evidence" value="ECO:0007669"/>
    <property type="project" value="TreeGrafter"/>
</dbReference>
<proteinExistence type="inferred from homology"/>
<dbReference type="RefSeq" id="XP_013410699.1">
    <property type="nucleotide sequence ID" value="XM_013555245.1"/>
</dbReference>
<feature type="region of interest" description="Disordered" evidence="6">
    <location>
        <begin position="413"/>
        <end position="436"/>
    </location>
</feature>
<dbReference type="GO" id="GO:0051301">
    <property type="term" value="P:cell division"/>
    <property type="evidence" value="ECO:0007669"/>
    <property type="project" value="UniProtKB-KW"/>
</dbReference>
<dbReference type="KEGG" id="lak:106173911"/>
<keyword evidence="5" id="KW-0131">Cell cycle</keyword>
<evidence type="ECO:0000256" key="2">
    <source>
        <dbReference type="ARBA" id="ARBA00020055"/>
    </source>
</evidence>
<dbReference type="Pfam" id="PF15280">
    <property type="entry name" value="BORA_N"/>
    <property type="match status" value="1"/>
</dbReference>
<dbReference type="AlphaFoldDB" id="A0A1S3JLB2"/>
<evidence type="ECO:0000256" key="5">
    <source>
        <dbReference type="ARBA" id="ARBA00023306"/>
    </source>
</evidence>
<evidence type="ECO:0000256" key="6">
    <source>
        <dbReference type="SAM" id="MobiDB-lite"/>
    </source>
</evidence>
<dbReference type="PANTHER" id="PTHR14728">
    <property type="entry name" value="PROTEIN AURORA BOREALIS"/>
    <property type="match status" value="1"/>
</dbReference>
<evidence type="ECO:0000256" key="1">
    <source>
        <dbReference type="ARBA" id="ARBA00010963"/>
    </source>
</evidence>
<gene>
    <name evidence="8" type="primary">LOC106173911</name>
</gene>
<dbReference type="GO" id="GO:0007088">
    <property type="term" value="P:regulation of mitotic nuclear division"/>
    <property type="evidence" value="ECO:0007669"/>
    <property type="project" value="TreeGrafter"/>
</dbReference>
<dbReference type="STRING" id="7574.A0A1S3JLB2"/>
<evidence type="ECO:0000256" key="4">
    <source>
        <dbReference type="ARBA" id="ARBA00022776"/>
    </source>
</evidence>
<organism evidence="7 8">
    <name type="scientific">Lingula anatina</name>
    <name type="common">Brachiopod</name>
    <name type="synonym">Lingula unguis</name>
    <dbReference type="NCBI Taxonomy" id="7574"/>
    <lineage>
        <taxon>Eukaryota</taxon>
        <taxon>Metazoa</taxon>
        <taxon>Spiralia</taxon>
        <taxon>Lophotrochozoa</taxon>
        <taxon>Brachiopoda</taxon>
        <taxon>Linguliformea</taxon>
        <taxon>Lingulata</taxon>
        <taxon>Lingulida</taxon>
        <taxon>Linguloidea</taxon>
        <taxon>Lingulidae</taxon>
        <taxon>Lingula</taxon>
    </lineage>
</organism>
<dbReference type="GO" id="GO:0019901">
    <property type="term" value="F:protein kinase binding"/>
    <property type="evidence" value="ECO:0007669"/>
    <property type="project" value="TreeGrafter"/>
</dbReference>
<dbReference type="OrthoDB" id="10020858at2759"/>
<feature type="region of interest" description="Disordered" evidence="6">
    <location>
        <begin position="510"/>
        <end position="561"/>
    </location>
</feature>
<dbReference type="PANTHER" id="PTHR14728:SF2">
    <property type="entry name" value="PROTEIN AURORA BOREALIS"/>
    <property type="match status" value="1"/>
</dbReference>
<keyword evidence="3" id="KW-0132">Cell division</keyword>
<keyword evidence="7" id="KW-1185">Reference proteome</keyword>
<evidence type="ECO:0000313" key="7">
    <source>
        <dbReference type="Proteomes" id="UP000085678"/>
    </source>
</evidence>
<dbReference type="InParanoid" id="A0A1S3JLB2"/>
<dbReference type="GO" id="GO:0060236">
    <property type="term" value="P:regulation of mitotic spindle organization"/>
    <property type="evidence" value="ECO:0007669"/>
    <property type="project" value="TreeGrafter"/>
</dbReference>
<protein>
    <recommendedName>
        <fullName evidence="2">Protein aurora borealis</fullName>
    </recommendedName>
</protein>
<evidence type="ECO:0000256" key="3">
    <source>
        <dbReference type="ARBA" id="ARBA00022618"/>
    </source>
</evidence>
<name>A0A1S3JLB2_LINAN</name>